<reference evidence="3 4" key="1">
    <citation type="submission" date="2019-04" db="EMBL/GenBank/DDBJ databases">
        <title>Draft genome sequence of Gemmobacter aestuarii sp. nov.</title>
        <authorList>
            <person name="Hameed A."/>
            <person name="Lin S.-Y."/>
            <person name="Shahina M."/>
            <person name="Lai W.-A."/>
            <person name="Young C.-C."/>
        </authorList>
    </citation>
    <scope>NUCLEOTIDE SEQUENCE [LARGE SCALE GENOMIC DNA]</scope>
    <source>
        <strain evidence="3 4">CC-PW-75</strain>
    </source>
</reference>
<dbReference type="GO" id="GO:0009103">
    <property type="term" value="P:lipopolysaccharide biosynthetic process"/>
    <property type="evidence" value="ECO:0007669"/>
    <property type="project" value="TreeGrafter"/>
</dbReference>
<feature type="transmembrane region" description="Helical" evidence="1">
    <location>
        <begin position="75"/>
        <end position="93"/>
    </location>
</feature>
<sequence>MGAASGDADRRNGRACRPGPAAVRGLDGAAVAGKAVIRRRHAAAHLAGAAVAGGTGAGMKLADAMTRGRANNLHALRLVLAVAVVVSHAWPLALGAGTLEPLERLTGRSLGGVAVGLFFFLSGLLIAGSAERQTTAGFWAARARRLLPGLAVALVVTLALAVATGGRPTGSEALTYLARGITLVSLEHRIPGAFGHVAMPGIVNGPLWSLSHEVMAYALCWGAVRLGLMRHEAGIAAVLAAALALWAVQGLPERLEVFAPMFVAFVLGMAAHGLRHYLPLTLPVTLILALAAPLGWPLAIATLGHLALVVAFRLPAHAMRADLSYGIYIYGWPVAQTLAYLMPGLPAPMLAVASLAAVLPIAWASWTLVEAPVLRHRAVA</sequence>
<dbReference type="PANTHER" id="PTHR23028">
    <property type="entry name" value="ACETYLTRANSFERASE"/>
    <property type="match status" value="1"/>
</dbReference>
<feature type="transmembrane region" description="Helical" evidence="1">
    <location>
        <begin position="348"/>
        <end position="369"/>
    </location>
</feature>
<name>A0A4S3MN57_9RHOB</name>
<dbReference type="InterPro" id="IPR050879">
    <property type="entry name" value="Acyltransferase_3"/>
</dbReference>
<dbReference type="GO" id="GO:0016020">
    <property type="term" value="C:membrane"/>
    <property type="evidence" value="ECO:0007669"/>
    <property type="project" value="TreeGrafter"/>
</dbReference>
<dbReference type="Proteomes" id="UP000309450">
    <property type="component" value="Unassembled WGS sequence"/>
</dbReference>
<proteinExistence type="predicted"/>
<evidence type="ECO:0000259" key="2">
    <source>
        <dbReference type="Pfam" id="PF01757"/>
    </source>
</evidence>
<dbReference type="GO" id="GO:0016747">
    <property type="term" value="F:acyltransferase activity, transferring groups other than amino-acyl groups"/>
    <property type="evidence" value="ECO:0007669"/>
    <property type="project" value="InterPro"/>
</dbReference>
<feature type="domain" description="Acyltransferase 3" evidence="2">
    <location>
        <begin position="72"/>
        <end position="365"/>
    </location>
</feature>
<dbReference type="InterPro" id="IPR002656">
    <property type="entry name" value="Acyl_transf_3_dom"/>
</dbReference>
<evidence type="ECO:0000313" key="3">
    <source>
        <dbReference type="EMBL" id="THD82307.1"/>
    </source>
</evidence>
<feature type="transmembrane region" description="Helical" evidence="1">
    <location>
        <begin position="284"/>
        <end position="311"/>
    </location>
</feature>
<keyword evidence="4" id="KW-1185">Reference proteome</keyword>
<protein>
    <submittedName>
        <fullName evidence="3">Acyltransferase</fullName>
    </submittedName>
</protein>
<feature type="transmembrane region" description="Helical" evidence="1">
    <location>
        <begin position="258"/>
        <end position="278"/>
    </location>
</feature>
<keyword evidence="1" id="KW-1133">Transmembrane helix</keyword>
<dbReference type="PANTHER" id="PTHR23028:SF53">
    <property type="entry name" value="ACYL_TRANSF_3 DOMAIN-CONTAINING PROTEIN"/>
    <property type="match status" value="1"/>
</dbReference>
<feature type="transmembrane region" description="Helical" evidence="1">
    <location>
        <begin position="323"/>
        <end position="342"/>
    </location>
</feature>
<organism evidence="3 4">
    <name type="scientific">Aliigemmobacter aestuarii</name>
    <dbReference type="NCBI Taxonomy" id="1445661"/>
    <lineage>
        <taxon>Bacteria</taxon>
        <taxon>Pseudomonadati</taxon>
        <taxon>Pseudomonadota</taxon>
        <taxon>Alphaproteobacteria</taxon>
        <taxon>Rhodobacterales</taxon>
        <taxon>Paracoccaceae</taxon>
        <taxon>Aliigemmobacter</taxon>
    </lineage>
</organism>
<keyword evidence="3" id="KW-0808">Transferase</keyword>
<dbReference type="Pfam" id="PF01757">
    <property type="entry name" value="Acyl_transf_3"/>
    <property type="match status" value="1"/>
</dbReference>
<evidence type="ECO:0000256" key="1">
    <source>
        <dbReference type="SAM" id="Phobius"/>
    </source>
</evidence>
<comment type="caution">
    <text evidence="3">The sequence shown here is derived from an EMBL/GenBank/DDBJ whole genome shotgun (WGS) entry which is preliminary data.</text>
</comment>
<keyword evidence="3" id="KW-0012">Acyltransferase</keyword>
<dbReference type="OrthoDB" id="9767863at2"/>
<dbReference type="AlphaFoldDB" id="A0A4S3MN57"/>
<accession>A0A4S3MN57</accession>
<dbReference type="EMBL" id="SSND01000004">
    <property type="protein sequence ID" value="THD82307.1"/>
    <property type="molecule type" value="Genomic_DNA"/>
</dbReference>
<feature type="transmembrane region" description="Helical" evidence="1">
    <location>
        <begin position="105"/>
        <end position="126"/>
    </location>
</feature>
<feature type="transmembrane region" description="Helical" evidence="1">
    <location>
        <begin position="146"/>
        <end position="166"/>
    </location>
</feature>
<evidence type="ECO:0000313" key="4">
    <source>
        <dbReference type="Proteomes" id="UP000309450"/>
    </source>
</evidence>
<feature type="transmembrane region" description="Helical" evidence="1">
    <location>
        <begin position="233"/>
        <end position="251"/>
    </location>
</feature>
<keyword evidence="1" id="KW-0812">Transmembrane</keyword>
<keyword evidence="1" id="KW-0472">Membrane</keyword>
<gene>
    <name evidence="3" type="ORF">E7811_14680</name>
</gene>